<dbReference type="Pfam" id="PF00656">
    <property type="entry name" value="Peptidase_C14"/>
    <property type="match status" value="1"/>
</dbReference>
<dbReference type="GO" id="GO:0004197">
    <property type="term" value="F:cysteine-type endopeptidase activity"/>
    <property type="evidence" value="ECO:0007669"/>
    <property type="project" value="InterPro"/>
</dbReference>
<evidence type="ECO:0000313" key="2">
    <source>
        <dbReference type="EMBL" id="PBK82916.1"/>
    </source>
</evidence>
<dbReference type="Proteomes" id="UP000217790">
    <property type="component" value="Unassembled WGS sequence"/>
</dbReference>
<dbReference type="GO" id="GO:0006508">
    <property type="term" value="P:proteolysis"/>
    <property type="evidence" value="ECO:0007669"/>
    <property type="project" value="InterPro"/>
</dbReference>
<dbReference type="InterPro" id="IPR011600">
    <property type="entry name" value="Pept_C14_caspase"/>
</dbReference>
<dbReference type="EMBL" id="KZ293711">
    <property type="protein sequence ID" value="PBK82916.1"/>
    <property type="molecule type" value="Genomic_DNA"/>
</dbReference>
<evidence type="ECO:0000313" key="3">
    <source>
        <dbReference type="Proteomes" id="UP000217790"/>
    </source>
</evidence>
<gene>
    <name evidence="2" type="ORF">ARMGADRAFT_1089819</name>
</gene>
<accession>A0A2H3D5Z7</accession>
<dbReference type="AlphaFoldDB" id="A0A2H3D5Z7"/>
<protein>
    <recommendedName>
        <fullName evidence="1">Peptidase C14 caspase domain-containing protein</fullName>
    </recommendedName>
</protein>
<reference evidence="3" key="1">
    <citation type="journal article" date="2017" name="Nat. Ecol. Evol.">
        <title>Genome expansion and lineage-specific genetic innovations in the forest pathogenic fungi Armillaria.</title>
        <authorList>
            <person name="Sipos G."/>
            <person name="Prasanna A.N."/>
            <person name="Walter M.C."/>
            <person name="O'Connor E."/>
            <person name="Balint B."/>
            <person name="Krizsan K."/>
            <person name="Kiss B."/>
            <person name="Hess J."/>
            <person name="Varga T."/>
            <person name="Slot J."/>
            <person name="Riley R."/>
            <person name="Boka B."/>
            <person name="Rigling D."/>
            <person name="Barry K."/>
            <person name="Lee J."/>
            <person name="Mihaltcheva S."/>
            <person name="LaButti K."/>
            <person name="Lipzen A."/>
            <person name="Waldron R."/>
            <person name="Moloney N.M."/>
            <person name="Sperisen C."/>
            <person name="Kredics L."/>
            <person name="Vagvoelgyi C."/>
            <person name="Patrignani A."/>
            <person name="Fitzpatrick D."/>
            <person name="Nagy I."/>
            <person name="Doyle S."/>
            <person name="Anderson J.B."/>
            <person name="Grigoriev I.V."/>
            <person name="Gueldener U."/>
            <person name="Muensterkoetter M."/>
            <person name="Nagy L.G."/>
        </authorList>
    </citation>
    <scope>NUCLEOTIDE SEQUENCE [LARGE SCALE GENOMIC DNA]</scope>
    <source>
        <strain evidence="3">Ar21-2</strain>
    </source>
</reference>
<evidence type="ECO:0000259" key="1">
    <source>
        <dbReference type="Pfam" id="PF00656"/>
    </source>
</evidence>
<sequence length="172" mass="19169">MEIANISEELSRLEHLKVQLANEYGMKGDIDSVDFFDETKARAFSRGDVMSVGVFLLLKSRQYLQSPQVHHANTSQFSAVLIAIDEYPLNPLQGCVNDALLMERFLIEDLSVPKHKIQSLLGSKKAQAKYNDPTTPSCANIIEALTSLIYNTDINHGGNIIIYFSRHGSSLL</sequence>
<dbReference type="OrthoDB" id="10255174at2759"/>
<feature type="domain" description="Peptidase C14 caspase" evidence="1">
    <location>
        <begin position="79"/>
        <end position="170"/>
    </location>
</feature>
<dbReference type="Gene3D" id="3.40.50.1460">
    <property type="match status" value="1"/>
</dbReference>
<organism evidence="2 3">
    <name type="scientific">Armillaria gallica</name>
    <name type="common">Bulbous honey fungus</name>
    <name type="synonym">Armillaria bulbosa</name>
    <dbReference type="NCBI Taxonomy" id="47427"/>
    <lineage>
        <taxon>Eukaryota</taxon>
        <taxon>Fungi</taxon>
        <taxon>Dikarya</taxon>
        <taxon>Basidiomycota</taxon>
        <taxon>Agaricomycotina</taxon>
        <taxon>Agaricomycetes</taxon>
        <taxon>Agaricomycetidae</taxon>
        <taxon>Agaricales</taxon>
        <taxon>Marasmiineae</taxon>
        <taxon>Physalacriaceae</taxon>
        <taxon>Armillaria</taxon>
    </lineage>
</organism>
<keyword evidence="3" id="KW-1185">Reference proteome</keyword>
<proteinExistence type="predicted"/>
<name>A0A2H3D5Z7_ARMGA</name>
<dbReference type="InParanoid" id="A0A2H3D5Z7"/>